<dbReference type="InterPro" id="IPR003961">
    <property type="entry name" value="FN3_dom"/>
</dbReference>
<sequence length="272" mass="28565">MPTYTDAFSGRPQFSLRLIVSPRAYSQAGNYTDVEISLAVVETTSSPSYVLDSMPWAVTVAGQTWNGASPLDFRASGLQTITLMGTTVKRITHDSNGYATISFSASMSAGGTFGSAAISTRSLTLTRIPKPPAAPSISGTVNGTLLGPQDIKTTSMVVKFSANSNNGAAVDQWQLQYANNASFSGATTITSSGTSTITGLMPGTTYYFRARGHNVAGWGPYSATASATTLTAVYVSDGSTWHSADVFVSDGTKWHNPEVWVSNGSAWLQPLA</sequence>
<dbReference type="Proteomes" id="UP000593999">
    <property type="component" value="Segment"/>
</dbReference>
<evidence type="ECO:0000313" key="2">
    <source>
        <dbReference type="EMBL" id="QOI66932.1"/>
    </source>
</evidence>
<dbReference type="Pfam" id="PF05895">
    <property type="entry name" value="DUF859"/>
    <property type="match status" value="1"/>
</dbReference>
<dbReference type="PROSITE" id="PS50853">
    <property type="entry name" value="FN3"/>
    <property type="match status" value="1"/>
</dbReference>
<dbReference type="InterPro" id="IPR013783">
    <property type="entry name" value="Ig-like_fold"/>
</dbReference>
<protein>
    <submittedName>
        <fullName evidence="2">Minor tail protein</fullName>
    </submittedName>
</protein>
<keyword evidence="3" id="KW-1185">Reference proteome</keyword>
<dbReference type="InterPro" id="IPR008577">
    <property type="entry name" value="DUF859"/>
</dbReference>
<gene>
    <name evidence="2" type="primary">20</name>
    <name evidence="2" type="ORF">SEA_GARDENSTATE_20</name>
</gene>
<dbReference type="SMART" id="SM00060">
    <property type="entry name" value="FN3"/>
    <property type="match status" value="1"/>
</dbReference>
<dbReference type="Gene3D" id="2.60.40.10">
    <property type="entry name" value="Immunoglobulins"/>
    <property type="match status" value="1"/>
</dbReference>
<proteinExistence type="predicted"/>
<dbReference type="InterPro" id="IPR036116">
    <property type="entry name" value="FN3_sf"/>
</dbReference>
<dbReference type="CDD" id="cd00063">
    <property type="entry name" value="FN3"/>
    <property type="match status" value="1"/>
</dbReference>
<dbReference type="SUPFAM" id="SSF49265">
    <property type="entry name" value="Fibronectin type III"/>
    <property type="match status" value="1"/>
</dbReference>
<dbReference type="EMBL" id="MT952845">
    <property type="protein sequence ID" value="QOI66932.1"/>
    <property type="molecule type" value="Genomic_DNA"/>
</dbReference>
<organism evidence="2 3">
    <name type="scientific">Microbacterium phage GardenState</name>
    <dbReference type="NCBI Taxonomy" id="2776841"/>
    <lineage>
        <taxon>Viruses</taxon>
        <taxon>Duplodnaviria</taxon>
        <taxon>Heunggongvirae</taxon>
        <taxon>Uroviricota</taxon>
        <taxon>Caudoviricetes</taxon>
        <taxon>Casidaviridae</taxon>
        <taxon>Gardenstatevirus</taxon>
        <taxon>Gardenstatevirus gardenstate</taxon>
    </lineage>
</organism>
<reference evidence="2 3" key="1">
    <citation type="submission" date="2020-08" db="EMBL/GenBank/DDBJ databases">
        <authorList>
            <person name="Onisko P.M."/>
            <person name="Abbud L.A."/>
            <person name="Collins-Miller C."/>
            <person name="Crosslin K."/>
            <person name="Dasari S."/>
            <person name="Friend S.M."/>
            <person name="Gaykema M.A."/>
            <person name="Lambert A.M."/>
            <person name="Moran E.R."/>
            <person name="Watts A.R."/>
            <person name="Zirkle L.M."/>
            <person name="Bauer P.J."/>
            <person name="Temple L."/>
            <person name="Washington J.M."/>
            <person name="Garlena R.A."/>
            <person name="Russell D.A."/>
            <person name="Pope W.H."/>
            <person name="Jacobs-Sera D."/>
            <person name="Hatfull G.F."/>
        </authorList>
    </citation>
    <scope>NUCLEOTIDE SEQUENCE [LARGE SCALE GENOMIC DNA]</scope>
</reference>
<name>A0A7L8ZDW1_9CAUD</name>
<feature type="domain" description="Fibronectin type-III" evidence="1">
    <location>
        <begin position="141"/>
        <end position="232"/>
    </location>
</feature>
<evidence type="ECO:0000259" key="1">
    <source>
        <dbReference type="PROSITE" id="PS50853"/>
    </source>
</evidence>
<evidence type="ECO:0000313" key="3">
    <source>
        <dbReference type="Proteomes" id="UP000593999"/>
    </source>
</evidence>
<dbReference type="Pfam" id="PF00041">
    <property type="entry name" value="fn3"/>
    <property type="match status" value="1"/>
</dbReference>
<accession>A0A7L8ZDW1</accession>